<organism evidence="2 3">
    <name type="scientific">Luteibacter pinisoli</name>
    <dbReference type="NCBI Taxonomy" id="2589080"/>
    <lineage>
        <taxon>Bacteria</taxon>
        <taxon>Pseudomonadati</taxon>
        <taxon>Pseudomonadota</taxon>
        <taxon>Gammaproteobacteria</taxon>
        <taxon>Lysobacterales</taxon>
        <taxon>Rhodanobacteraceae</taxon>
        <taxon>Luteibacter</taxon>
    </lineage>
</organism>
<protein>
    <submittedName>
        <fullName evidence="2">Transglutaminase domain-containing protein</fullName>
    </submittedName>
</protein>
<sequence>MTRRRPMPFIGHPDGVRVPVRIARAVVVGWLCLAPAYAAAQDLWMTVMLDGQKVGRFHATRDVQNGQVLTAQTLDLRLNRVKTPMVIHTALGATESTTGVPLGFSSQSGEVSGSGQVSAQRRDDGAFQVDRILHGQATVGLMAWPEGALLPEGQRLATVSHGFKPGTSYALRVFEPSRQQVGNLRVTVVGDEWVDLPGGKERLHHLQQRLDGSGDAQLTETWVDDEGIVRRSLAPLMAFRIDMAACDASCANAPDQDVDILRAAMVASPRELPGAQRTVPMRYTVSVRGQRPNPLVNTDEQRVTDLGGGNYQVDIGFAPDLGPGGEPGPTIEDTAANPWVQSSTPEIRAMALKIVGDAKSDAQRMRRLRSYLTYYINKTALDVGYGSALDTLASRRGDCTEHAVLFAALARSLGIPTRVVSGLVYNDRFGGANRVFVPHAWVQAWLDGYWVSFDSAQGIFDTTHIALAVGDGDPWRFFASTTALGSIHVERAEPLEAAMNVTLPGVLRPDLVRKALDALFWSPGGSGTR</sequence>
<dbReference type="SMART" id="SM00460">
    <property type="entry name" value="TGc"/>
    <property type="match status" value="1"/>
</dbReference>
<name>A0A4Y5Z4P5_9GAMM</name>
<dbReference type="Pfam" id="PF01841">
    <property type="entry name" value="Transglut_core"/>
    <property type="match status" value="1"/>
</dbReference>
<gene>
    <name evidence="2" type="ORF">FIV34_13380</name>
</gene>
<evidence type="ECO:0000313" key="3">
    <source>
        <dbReference type="Proteomes" id="UP000316093"/>
    </source>
</evidence>
<dbReference type="EMBL" id="CP041046">
    <property type="protein sequence ID" value="QDE40137.1"/>
    <property type="molecule type" value="Genomic_DNA"/>
</dbReference>
<dbReference type="Proteomes" id="UP000316093">
    <property type="component" value="Chromosome"/>
</dbReference>
<dbReference type="InterPro" id="IPR002931">
    <property type="entry name" value="Transglutaminase-like"/>
</dbReference>
<dbReference type="OrthoDB" id="9804872at2"/>
<dbReference type="SUPFAM" id="SSF54001">
    <property type="entry name" value="Cysteine proteinases"/>
    <property type="match status" value="1"/>
</dbReference>
<proteinExistence type="predicted"/>
<keyword evidence="3" id="KW-1185">Reference proteome</keyword>
<evidence type="ECO:0000313" key="2">
    <source>
        <dbReference type="EMBL" id="QDE40137.1"/>
    </source>
</evidence>
<evidence type="ECO:0000259" key="1">
    <source>
        <dbReference type="SMART" id="SM00460"/>
    </source>
</evidence>
<feature type="domain" description="Transglutaminase-like" evidence="1">
    <location>
        <begin position="391"/>
        <end position="457"/>
    </location>
</feature>
<dbReference type="InterPro" id="IPR038765">
    <property type="entry name" value="Papain-like_cys_pep_sf"/>
</dbReference>
<dbReference type="Gene3D" id="3.10.620.30">
    <property type="match status" value="1"/>
</dbReference>
<dbReference type="AlphaFoldDB" id="A0A4Y5Z4P5"/>
<accession>A0A4Y5Z4P5</accession>
<reference evidence="2 3" key="1">
    <citation type="submission" date="2019-06" db="EMBL/GenBank/DDBJ databases">
        <title>A complete genome sequence for Luteibacter pinisoli MAH-14.</title>
        <authorList>
            <person name="Baltrus D.A."/>
        </authorList>
    </citation>
    <scope>NUCLEOTIDE SEQUENCE [LARGE SCALE GENOMIC DNA]</scope>
    <source>
        <strain evidence="2 3">MAH-14</strain>
    </source>
</reference>
<dbReference type="PANTHER" id="PTHR33490:SF3">
    <property type="entry name" value="CONSERVED INTEGRAL MEMBRANE PROTEIN"/>
    <property type="match status" value="1"/>
</dbReference>
<dbReference type="KEGG" id="lpy:FIV34_13380"/>
<dbReference type="PANTHER" id="PTHR33490">
    <property type="entry name" value="BLR5614 PROTEIN-RELATED"/>
    <property type="match status" value="1"/>
</dbReference>